<reference evidence="1 2" key="1">
    <citation type="submission" date="2016-03" db="EMBL/GenBank/DDBJ databases">
        <title>Complete genome of Aminobacter aminovorans KCTC 2477.</title>
        <authorList>
            <person name="Kim K.M."/>
        </authorList>
    </citation>
    <scope>NUCLEOTIDE SEQUENCE [LARGE SCALE GENOMIC DNA]</scope>
    <source>
        <strain evidence="1 2">KCTC 2477</strain>
        <plasmid evidence="1 2">pAA02</plasmid>
    </source>
</reference>
<name>A0AAC8YVE0_AMIAI</name>
<evidence type="ECO:0000313" key="1">
    <source>
        <dbReference type="EMBL" id="AMS45168.1"/>
    </source>
</evidence>
<dbReference type="KEGG" id="aak:AA2016_6269"/>
<geneLocation type="plasmid" evidence="1 2">
    <name>pAA02</name>
</geneLocation>
<proteinExistence type="predicted"/>
<keyword evidence="1" id="KW-0614">Plasmid</keyword>
<dbReference type="Proteomes" id="UP000075755">
    <property type="component" value="Plasmid pAA02"/>
</dbReference>
<sequence>MKVYRTVAVAKMPMRINRGWPDKPGLGVELQVAFFKPAGIGASCWLERGHGRNQAINLSVGKCLAIP</sequence>
<dbReference type="AlphaFoldDB" id="A0AAC8YVE0"/>
<protein>
    <submittedName>
        <fullName evidence="1">Uncharacterized protein</fullName>
    </submittedName>
</protein>
<gene>
    <name evidence="1" type="ORF">AA2016_6269</name>
</gene>
<evidence type="ECO:0000313" key="2">
    <source>
        <dbReference type="Proteomes" id="UP000075755"/>
    </source>
</evidence>
<organism evidence="1 2">
    <name type="scientific">Aminobacter aminovorans</name>
    <name type="common">Chelatobacter heintzii</name>
    <dbReference type="NCBI Taxonomy" id="83263"/>
    <lineage>
        <taxon>Bacteria</taxon>
        <taxon>Pseudomonadati</taxon>
        <taxon>Pseudomonadota</taxon>
        <taxon>Alphaproteobacteria</taxon>
        <taxon>Hyphomicrobiales</taxon>
        <taxon>Phyllobacteriaceae</taxon>
        <taxon>Aminobacter</taxon>
    </lineage>
</organism>
<accession>A0AAC8YVE0</accession>
<dbReference type="EMBL" id="CP015007">
    <property type="protein sequence ID" value="AMS45168.1"/>
    <property type="molecule type" value="Genomic_DNA"/>
</dbReference>